<proteinExistence type="predicted"/>
<dbReference type="InterPro" id="IPR036388">
    <property type="entry name" value="WH-like_DNA-bd_sf"/>
</dbReference>
<sequence length="191" mass="20423">MANGSINPEIFHAKVYEICRLIPYGRVTTYGHIARLAGHPNRTYPSAPCPFSSLAPPLKTALAPTLADSRLVGSALKFLGDPSVPWQRVIASSGAISDRGDGGEAAARQAQRLRQEGVAVSEGRGGGVSTHLAGHANPNAKWRVSLAEFGWFPDQVHLEGFDDDDDDDEASRARNGDDDESDLSSLSELED</sequence>
<dbReference type="AlphaFoldDB" id="A0A5C3F5C6"/>
<dbReference type="GO" id="GO:0032259">
    <property type="term" value="P:methylation"/>
    <property type="evidence" value="ECO:0007669"/>
    <property type="project" value="UniProtKB-KW"/>
</dbReference>
<keyword evidence="1" id="KW-0227">DNA damage</keyword>
<keyword evidence="4" id="KW-0489">Methyltransferase</keyword>
<protein>
    <submittedName>
        <fullName evidence="4">Related to methylated-dna--protein-cysteine methyltransferase</fullName>
    </submittedName>
</protein>
<dbReference type="Gene3D" id="1.10.10.10">
    <property type="entry name" value="Winged helix-like DNA-binding domain superfamily/Winged helix DNA-binding domain"/>
    <property type="match status" value="1"/>
</dbReference>
<dbReference type="Proteomes" id="UP000323386">
    <property type="component" value="Unassembled WGS sequence"/>
</dbReference>
<feature type="region of interest" description="Disordered" evidence="2">
    <location>
        <begin position="116"/>
        <end position="135"/>
    </location>
</feature>
<dbReference type="GO" id="GO:0006281">
    <property type="term" value="P:DNA repair"/>
    <property type="evidence" value="ECO:0007669"/>
    <property type="project" value="InterPro"/>
</dbReference>
<dbReference type="InterPro" id="IPR014048">
    <property type="entry name" value="MethylDNA_cys_MeTrfase_DNA-bd"/>
</dbReference>
<dbReference type="InterPro" id="IPR052520">
    <property type="entry name" value="ATL_DNA_repair"/>
</dbReference>
<feature type="domain" description="Methylated-DNA-[protein]-cysteine S-methyltransferase DNA binding" evidence="3">
    <location>
        <begin position="11"/>
        <end position="42"/>
    </location>
</feature>
<organism evidence="4 5">
    <name type="scientific">Pseudozyma flocculosa</name>
    <dbReference type="NCBI Taxonomy" id="84751"/>
    <lineage>
        <taxon>Eukaryota</taxon>
        <taxon>Fungi</taxon>
        <taxon>Dikarya</taxon>
        <taxon>Basidiomycota</taxon>
        <taxon>Ustilaginomycotina</taxon>
        <taxon>Ustilaginomycetes</taxon>
        <taxon>Ustilaginales</taxon>
        <taxon>Ustilaginaceae</taxon>
        <taxon>Pseudozyma</taxon>
    </lineage>
</organism>
<dbReference type="SUPFAM" id="SSF46767">
    <property type="entry name" value="Methylated DNA-protein cysteine methyltransferase, C-terminal domain"/>
    <property type="match status" value="2"/>
</dbReference>
<feature type="domain" description="Methylated-DNA-[protein]-cysteine S-methyltransferase DNA binding" evidence="3">
    <location>
        <begin position="68"/>
        <end position="118"/>
    </location>
</feature>
<reference evidence="4 5" key="1">
    <citation type="submission" date="2018-03" db="EMBL/GenBank/DDBJ databases">
        <authorList>
            <person name="Guldener U."/>
        </authorList>
    </citation>
    <scope>NUCLEOTIDE SEQUENCE [LARGE SCALE GENOMIC DNA]</scope>
    <source>
        <strain evidence="4 5">DAOM196992</strain>
    </source>
</reference>
<dbReference type="OrthoDB" id="2548197at2759"/>
<name>A0A5C3F5C6_9BASI</name>
<keyword evidence="5" id="KW-1185">Reference proteome</keyword>
<evidence type="ECO:0000313" key="4">
    <source>
        <dbReference type="EMBL" id="SPO39572.1"/>
    </source>
</evidence>
<accession>A0A5C3F5C6</accession>
<dbReference type="PANTHER" id="PTHR42942:SF1">
    <property type="entry name" value="ALKYLTRANSFERASE-LIKE PROTEIN 1"/>
    <property type="match status" value="1"/>
</dbReference>
<evidence type="ECO:0000256" key="2">
    <source>
        <dbReference type="SAM" id="MobiDB-lite"/>
    </source>
</evidence>
<evidence type="ECO:0000313" key="5">
    <source>
        <dbReference type="Proteomes" id="UP000323386"/>
    </source>
</evidence>
<evidence type="ECO:0000259" key="3">
    <source>
        <dbReference type="Pfam" id="PF01035"/>
    </source>
</evidence>
<dbReference type="InterPro" id="IPR036217">
    <property type="entry name" value="MethylDNA_cys_MeTrfase_DNAb"/>
</dbReference>
<keyword evidence="4" id="KW-0808">Transferase</keyword>
<gene>
    <name evidence="4" type="ORF">PSFLO_05053</name>
</gene>
<evidence type="ECO:0000256" key="1">
    <source>
        <dbReference type="ARBA" id="ARBA00022763"/>
    </source>
</evidence>
<feature type="compositionally biased region" description="Acidic residues" evidence="2">
    <location>
        <begin position="177"/>
        <end position="191"/>
    </location>
</feature>
<dbReference type="Pfam" id="PF01035">
    <property type="entry name" value="DNA_binding_1"/>
    <property type="match status" value="2"/>
</dbReference>
<dbReference type="EMBL" id="OOIP01000015">
    <property type="protein sequence ID" value="SPO39572.1"/>
    <property type="molecule type" value="Genomic_DNA"/>
</dbReference>
<dbReference type="PANTHER" id="PTHR42942">
    <property type="entry name" value="6-O-METHYLGUANINE DNA METHYLTRANSFERASE"/>
    <property type="match status" value="1"/>
</dbReference>
<feature type="region of interest" description="Disordered" evidence="2">
    <location>
        <begin position="157"/>
        <end position="191"/>
    </location>
</feature>
<dbReference type="CDD" id="cd06445">
    <property type="entry name" value="ATase"/>
    <property type="match status" value="1"/>
</dbReference>
<dbReference type="GO" id="GO:0008168">
    <property type="term" value="F:methyltransferase activity"/>
    <property type="evidence" value="ECO:0007669"/>
    <property type="project" value="UniProtKB-KW"/>
</dbReference>